<reference evidence="2 3" key="1">
    <citation type="submission" date="2019-04" db="EMBL/GenBank/DDBJ databases">
        <title>Long-read de novo sequencing of Cupriavidus necator H16.</title>
        <authorList>
            <person name="Little G.T."/>
            <person name="Ehsaan M."/>
            <person name="Arenas-Lopez C."/>
            <person name="Jawed K."/>
            <person name="Winzer K."/>
            <person name="Kovacs K."/>
            <person name="Malys N."/>
            <person name="Minton N.P."/>
        </authorList>
    </citation>
    <scope>NUCLEOTIDE SEQUENCE [LARGE SCALE GENOMIC DNA]</scope>
    <source>
        <strain evidence="2 3">H16</strain>
        <plasmid evidence="3">phg1</plasmid>
    </source>
</reference>
<sequence length="108" mass="11836">MSVFDRLLQQEANELCQTGAGTPGKLIALTHAGFRAWANLTFPPEKRFALLQEILRYCASQCLLACCFTQEYRLQEIAPRHDHAAASQDAGHHPPCARASDRGLAAGD</sequence>
<evidence type="ECO:0000256" key="1">
    <source>
        <dbReference type="SAM" id="MobiDB-lite"/>
    </source>
</evidence>
<organism evidence="2 3">
    <name type="scientific">Cupriavidus necator (strain ATCC 17699 / DSM 428 / KCTC 22496 / NCIMB 10442 / H16 / Stanier 337)</name>
    <name type="common">Ralstonia eutropha</name>
    <dbReference type="NCBI Taxonomy" id="381666"/>
    <lineage>
        <taxon>Bacteria</taxon>
        <taxon>Pseudomonadati</taxon>
        <taxon>Pseudomonadota</taxon>
        <taxon>Betaproteobacteria</taxon>
        <taxon>Burkholderiales</taxon>
        <taxon>Burkholderiaceae</taxon>
        <taxon>Cupriavidus</taxon>
    </lineage>
</organism>
<name>A0AAF1D5F5_CUPNH</name>
<keyword evidence="2" id="KW-0614">Plasmid</keyword>
<dbReference type="EMBL" id="CP039289">
    <property type="protein sequence ID" value="QCC05445.1"/>
    <property type="molecule type" value="Genomic_DNA"/>
</dbReference>
<proteinExistence type="predicted"/>
<accession>A0AAF1D5F5</accession>
<evidence type="ECO:0000313" key="2">
    <source>
        <dbReference type="EMBL" id="QCC05445.1"/>
    </source>
</evidence>
<dbReference type="AlphaFoldDB" id="A0AAF1D5F5"/>
<gene>
    <name evidence="2" type="ORF">E6A55_33195</name>
</gene>
<protein>
    <submittedName>
        <fullName evidence="2">Uncharacterized protein</fullName>
    </submittedName>
</protein>
<feature type="region of interest" description="Disordered" evidence="1">
    <location>
        <begin position="83"/>
        <end position="108"/>
    </location>
</feature>
<geneLocation type="plasmid" evidence="3">
    <name>phg1</name>
</geneLocation>
<dbReference type="Proteomes" id="UP000296079">
    <property type="component" value="Plasmid pHG1"/>
</dbReference>
<evidence type="ECO:0000313" key="3">
    <source>
        <dbReference type="Proteomes" id="UP000296079"/>
    </source>
</evidence>